<name>A0ABM9AVP4_9BACT</name>
<dbReference type="CDD" id="cd01166">
    <property type="entry name" value="KdgK"/>
    <property type="match status" value="1"/>
</dbReference>
<keyword evidence="6" id="KW-1185">Reference proteome</keyword>
<dbReference type="GO" id="GO:0008673">
    <property type="term" value="F:2-dehydro-3-deoxygluconokinase activity"/>
    <property type="evidence" value="ECO:0007669"/>
    <property type="project" value="UniProtKB-EC"/>
</dbReference>
<dbReference type="InterPro" id="IPR011611">
    <property type="entry name" value="PfkB_dom"/>
</dbReference>
<comment type="caution">
    <text evidence="5">The sequence shown here is derived from an EMBL/GenBank/DDBJ whole genome shotgun (WGS) entry which is preliminary data.</text>
</comment>
<dbReference type="Pfam" id="PF00294">
    <property type="entry name" value="PfkB"/>
    <property type="match status" value="1"/>
</dbReference>
<dbReference type="EMBL" id="CAKLPZ010000001">
    <property type="protein sequence ID" value="CAH0998701.1"/>
    <property type="molecule type" value="Genomic_DNA"/>
</dbReference>
<comment type="similarity">
    <text evidence="1">Belongs to the carbohydrate kinase PfkB family.</text>
</comment>
<dbReference type="PANTHER" id="PTHR43320">
    <property type="entry name" value="SUGAR KINASE"/>
    <property type="match status" value="1"/>
</dbReference>
<proteinExistence type="inferred from homology"/>
<dbReference type="PANTHER" id="PTHR43320:SF2">
    <property type="entry name" value="2-DEHYDRO-3-DEOXYGLUCONOKINASE_2-DEHYDRO-3-DEOXYGALACTONOKINASE"/>
    <property type="match status" value="1"/>
</dbReference>
<dbReference type="RefSeq" id="WP_238748955.1">
    <property type="nucleotide sequence ID" value="NZ_CAKLPZ010000001.1"/>
</dbReference>
<evidence type="ECO:0000259" key="4">
    <source>
        <dbReference type="Pfam" id="PF00294"/>
    </source>
</evidence>
<dbReference type="Gene3D" id="3.40.1190.20">
    <property type="match status" value="1"/>
</dbReference>
<dbReference type="SUPFAM" id="SSF53613">
    <property type="entry name" value="Ribokinase-like"/>
    <property type="match status" value="1"/>
</dbReference>
<evidence type="ECO:0000313" key="5">
    <source>
        <dbReference type="EMBL" id="CAH0998701.1"/>
    </source>
</evidence>
<evidence type="ECO:0000256" key="1">
    <source>
        <dbReference type="ARBA" id="ARBA00010688"/>
    </source>
</evidence>
<dbReference type="InterPro" id="IPR052700">
    <property type="entry name" value="Carb_kinase_PfkB-like"/>
</dbReference>
<feature type="domain" description="Carbohydrate kinase PfkB" evidence="4">
    <location>
        <begin position="6"/>
        <end position="315"/>
    </location>
</feature>
<keyword evidence="2 5" id="KW-0808">Transferase</keyword>
<evidence type="ECO:0000256" key="2">
    <source>
        <dbReference type="ARBA" id="ARBA00022679"/>
    </source>
</evidence>
<accession>A0ABM9AVP4</accession>
<protein>
    <submittedName>
        <fullName evidence="5">2-dehydro-3-deoxygluconokinase</fullName>
        <ecNumber evidence="5">2.7.1.45</ecNumber>
    </submittedName>
</protein>
<dbReference type="Proteomes" id="UP000837803">
    <property type="component" value="Unassembled WGS sequence"/>
</dbReference>
<organism evidence="5 6">
    <name type="scientific">Neolewinella maritima</name>
    <dbReference type="NCBI Taxonomy" id="1383882"/>
    <lineage>
        <taxon>Bacteria</taxon>
        <taxon>Pseudomonadati</taxon>
        <taxon>Bacteroidota</taxon>
        <taxon>Saprospiria</taxon>
        <taxon>Saprospirales</taxon>
        <taxon>Lewinellaceae</taxon>
        <taxon>Neolewinella</taxon>
    </lineage>
</organism>
<reference evidence="5" key="1">
    <citation type="submission" date="2021-12" db="EMBL/GenBank/DDBJ databases">
        <authorList>
            <person name="Rodrigo-Torres L."/>
            <person name="Arahal R. D."/>
            <person name="Lucena T."/>
        </authorList>
    </citation>
    <scope>NUCLEOTIDE SEQUENCE</scope>
    <source>
        <strain evidence="5">CECT 8419</strain>
    </source>
</reference>
<evidence type="ECO:0000313" key="6">
    <source>
        <dbReference type="Proteomes" id="UP000837803"/>
    </source>
</evidence>
<keyword evidence="3" id="KW-0418">Kinase</keyword>
<dbReference type="EC" id="2.7.1.45" evidence="5"/>
<dbReference type="InterPro" id="IPR029056">
    <property type="entry name" value="Ribokinase-like"/>
</dbReference>
<gene>
    <name evidence="5" type="primary">kdgK_1</name>
    <name evidence="5" type="ORF">LEM8419_00047</name>
</gene>
<sequence length="339" mass="37048">MNTPPTRIVTFGEIMLRLSTLRHQRFRQARNMEVEYGGGESNVAVSLANYGQDVRFVSRLPDNDLGECAIRSLRATGIDTTYIVRGGKRLGLYFLETGAVQRPSKVIYDREDSSLATVAPGQIDWDRAFDGATWFHWSGITPAVSASAAAVCLEACTAAAERGIRISVDLNHRSKLWQYGKSPAEVMPALVELCDVIVGGSYEAERYFGITVEDKTDFTLLARALRARFPKATEIVTTLRGSISASHNTYTALLWDGGQLHSSPTYHLTHIVDRVGGGDSFMGGLIHGLLTWPDEPSYALRFAVAASALKHTIPGDVNLVTEQEVIALMEGDGSGRVQR</sequence>
<evidence type="ECO:0000256" key="3">
    <source>
        <dbReference type="ARBA" id="ARBA00022777"/>
    </source>
</evidence>